<dbReference type="InterPro" id="IPR054127">
    <property type="entry name" value="Pcf11_C"/>
</dbReference>
<comment type="caution">
    <text evidence="3">The sequence shown here is derived from an EMBL/GenBank/DDBJ whole genome shotgun (WGS) entry which is preliminary data.</text>
</comment>
<dbReference type="PANTHER" id="PTHR15921">
    <property type="entry name" value="PRE-MRNA CLEAVAGE COMPLEX II"/>
    <property type="match status" value="1"/>
</dbReference>
<keyword evidence="4" id="KW-1185">Reference proteome</keyword>
<sequence>MQCSSCGMRFSPEASMQYSQHLDWHFRQNRKGKRNIRVATSRKWYYTLSDWKNYEELEDLEEREKNYFDQQQQAENIGDETEEEVEIPSVPADPETTDECCDVCSDKFDQFFNEEREEWHLRNAIRIEDKTYHPVCYNDYQQSLAEQTFDESKVEPPTEEENTVKSPIPGLEIIIDDDDVETEKDGFETAEVVSLESDESKSQNEPTKEEYQEGEDDDVILNEIAPIKIVVDDDDDENQENSQDDQDAIRIKEEKLDDGFLEVAGLVSLQDGGQIKIKAEPVDPDEAVQNQMEIENQNTTSTQSKPQSEQQDLVSTQLHPELVTSIDGNVEIISGTPSTVTNTGVGSNKIKINISKPLPVIPSKEKEVPSESEFSTDTYIDSSEPFPPGEEPEPVKLKPALQGVKLKKLPLVKKVCNIVSFNELQINKNQLFKNKATYKVLNTEL</sequence>
<feature type="compositionally biased region" description="Acidic residues" evidence="1">
    <location>
        <begin position="77"/>
        <end position="86"/>
    </location>
</feature>
<feature type="region of interest" description="Disordered" evidence="1">
    <location>
        <begin position="68"/>
        <end position="98"/>
    </location>
</feature>
<dbReference type="Proteomes" id="UP001162164">
    <property type="component" value="Unassembled WGS sequence"/>
</dbReference>
<feature type="region of interest" description="Disordered" evidence="1">
    <location>
        <begin position="190"/>
        <end position="220"/>
    </location>
</feature>
<evidence type="ECO:0000256" key="1">
    <source>
        <dbReference type="SAM" id="MobiDB-lite"/>
    </source>
</evidence>
<feature type="domain" description="Pcf11 C-terminal" evidence="2">
    <location>
        <begin position="95"/>
        <end position="138"/>
    </location>
</feature>
<dbReference type="InterPro" id="IPR045154">
    <property type="entry name" value="PCF11-like"/>
</dbReference>
<feature type="region of interest" description="Disordered" evidence="1">
    <location>
        <begin position="363"/>
        <end position="395"/>
    </location>
</feature>
<feature type="region of interest" description="Disordered" evidence="1">
    <location>
        <begin position="289"/>
        <end position="315"/>
    </location>
</feature>
<organism evidence="3 4">
    <name type="scientific">Molorchus minor</name>
    <dbReference type="NCBI Taxonomy" id="1323400"/>
    <lineage>
        <taxon>Eukaryota</taxon>
        <taxon>Metazoa</taxon>
        <taxon>Ecdysozoa</taxon>
        <taxon>Arthropoda</taxon>
        <taxon>Hexapoda</taxon>
        <taxon>Insecta</taxon>
        <taxon>Pterygota</taxon>
        <taxon>Neoptera</taxon>
        <taxon>Endopterygota</taxon>
        <taxon>Coleoptera</taxon>
        <taxon>Polyphaga</taxon>
        <taxon>Cucujiformia</taxon>
        <taxon>Chrysomeloidea</taxon>
        <taxon>Cerambycidae</taxon>
        <taxon>Lamiinae</taxon>
        <taxon>Monochamini</taxon>
        <taxon>Molorchus</taxon>
    </lineage>
</organism>
<reference evidence="3" key="1">
    <citation type="journal article" date="2023" name="Insect Mol. Biol.">
        <title>Genome sequencing provides insights into the evolution of gene families encoding plant cell wall-degrading enzymes in longhorned beetles.</title>
        <authorList>
            <person name="Shin N.R."/>
            <person name="Okamura Y."/>
            <person name="Kirsch R."/>
            <person name="Pauchet Y."/>
        </authorList>
    </citation>
    <scope>NUCLEOTIDE SEQUENCE</scope>
    <source>
        <strain evidence="3">MMC_N1</strain>
    </source>
</reference>
<dbReference type="EMBL" id="JAPWTJ010001439">
    <property type="protein sequence ID" value="KAJ8971726.1"/>
    <property type="molecule type" value="Genomic_DNA"/>
</dbReference>
<evidence type="ECO:0000313" key="4">
    <source>
        <dbReference type="Proteomes" id="UP001162164"/>
    </source>
</evidence>
<gene>
    <name evidence="3" type="ORF">NQ317_002556</name>
</gene>
<dbReference type="Pfam" id="PF21936">
    <property type="entry name" value="Pcf11_C"/>
    <property type="match status" value="1"/>
</dbReference>
<feature type="region of interest" description="Disordered" evidence="1">
    <location>
        <begin position="147"/>
        <end position="170"/>
    </location>
</feature>
<proteinExistence type="predicted"/>
<evidence type="ECO:0000313" key="3">
    <source>
        <dbReference type="EMBL" id="KAJ8971726.1"/>
    </source>
</evidence>
<protein>
    <recommendedName>
        <fullName evidence="2">Pcf11 C-terminal domain-containing protein</fullName>
    </recommendedName>
</protein>
<feature type="compositionally biased region" description="Acidic residues" evidence="1">
    <location>
        <begin position="232"/>
        <end position="246"/>
    </location>
</feature>
<name>A0ABQ9J3Y9_9CUCU</name>
<feature type="region of interest" description="Disordered" evidence="1">
    <location>
        <begin position="230"/>
        <end position="249"/>
    </location>
</feature>
<dbReference type="PANTHER" id="PTHR15921:SF3">
    <property type="entry name" value="PRE-MRNA CLEAVAGE COMPLEX 2 PROTEIN PCF11"/>
    <property type="match status" value="1"/>
</dbReference>
<feature type="compositionally biased region" description="Basic and acidic residues" evidence="1">
    <location>
        <begin position="198"/>
        <end position="211"/>
    </location>
</feature>
<evidence type="ECO:0000259" key="2">
    <source>
        <dbReference type="Pfam" id="PF21936"/>
    </source>
</evidence>
<accession>A0ABQ9J3Y9</accession>